<organism evidence="2 3">
    <name type="scientific">Cytobacillus eiseniae</name>
    <dbReference type="NCBI Taxonomy" id="762947"/>
    <lineage>
        <taxon>Bacteria</taxon>
        <taxon>Bacillati</taxon>
        <taxon>Bacillota</taxon>
        <taxon>Bacilli</taxon>
        <taxon>Bacillales</taxon>
        <taxon>Bacillaceae</taxon>
        <taxon>Cytobacillus</taxon>
    </lineage>
</organism>
<comment type="caution">
    <text evidence="2">The sequence shown here is derived from an EMBL/GenBank/DDBJ whole genome shotgun (WGS) entry which is preliminary data.</text>
</comment>
<dbReference type="EMBL" id="JAGIKZ010000004">
    <property type="protein sequence ID" value="MBP2240554.1"/>
    <property type="molecule type" value="Genomic_DNA"/>
</dbReference>
<gene>
    <name evidence="2" type="ORF">J2Z40_001111</name>
</gene>
<feature type="transmembrane region" description="Helical" evidence="1">
    <location>
        <begin position="127"/>
        <end position="145"/>
    </location>
</feature>
<feature type="transmembrane region" description="Helical" evidence="1">
    <location>
        <begin position="35"/>
        <end position="58"/>
    </location>
</feature>
<keyword evidence="1" id="KW-1133">Transmembrane helix</keyword>
<protein>
    <submittedName>
        <fullName evidence="2">Membrane protein (TIGR04086 family)</fullName>
    </submittedName>
</protein>
<feature type="transmembrane region" description="Helical" evidence="1">
    <location>
        <begin position="95"/>
        <end position="115"/>
    </location>
</feature>
<reference evidence="2 3" key="1">
    <citation type="submission" date="2021-03" db="EMBL/GenBank/DDBJ databases">
        <title>Genomic Encyclopedia of Type Strains, Phase IV (KMG-IV): sequencing the most valuable type-strain genomes for metagenomic binning, comparative biology and taxonomic classification.</title>
        <authorList>
            <person name="Goeker M."/>
        </authorList>
    </citation>
    <scope>NUCLEOTIDE SEQUENCE [LARGE SCALE GENOMIC DNA]</scope>
    <source>
        <strain evidence="2 3">DSM 26675</strain>
    </source>
</reference>
<dbReference type="InterPro" id="IPR023804">
    <property type="entry name" value="DUF3792_TM"/>
</dbReference>
<sequence length="154" mass="16867">MLVLRNRSINPIRLIIFKDRRGRGKIEDSKNIGSGVLFGLIIVFVLAIVCSLIISLILTFTSLQESSVQFVVTAVSFVSLFIGGFVSGGKGKQKGWMLGGLTGLSYSLIIFLFQYLGHDSLFNLQQIIYHVCYILTAMMGGILGVNMTNKSRAA</sequence>
<keyword evidence="1" id="KW-0812">Transmembrane</keyword>
<keyword evidence="3" id="KW-1185">Reference proteome</keyword>
<dbReference type="NCBIfam" id="TIGR04086">
    <property type="entry name" value="TIGR04086_membr"/>
    <property type="match status" value="1"/>
</dbReference>
<evidence type="ECO:0000256" key="1">
    <source>
        <dbReference type="SAM" id="Phobius"/>
    </source>
</evidence>
<dbReference type="Proteomes" id="UP001519293">
    <property type="component" value="Unassembled WGS sequence"/>
</dbReference>
<feature type="transmembrane region" description="Helical" evidence="1">
    <location>
        <begin position="70"/>
        <end position="88"/>
    </location>
</feature>
<evidence type="ECO:0000313" key="3">
    <source>
        <dbReference type="Proteomes" id="UP001519293"/>
    </source>
</evidence>
<evidence type="ECO:0000313" key="2">
    <source>
        <dbReference type="EMBL" id="MBP2240554.1"/>
    </source>
</evidence>
<dbReference type="Pfam" id="PF12670">
    <property type="entry name" value="DUF3792"/>
    <property type="match status" value="1"/>
</dbReference>
<keyword evidence="1" id="KW-0472">Membrane</keyword>
<accession>A0ABS4RE18</accession>
<name>A0ABS4RE18_9BACI</name>
<proteinExistence type="predicted"/>